<dbReference type="InterPro" id="IPR041682">
    <property type="entry name" value="AAA_14"/>
</dbReference>
<feature type="region of interest" description="Disordered" evidence="1">
    <location>
        <begin position="59"/>
        <end position="78"/>
    </location>
</feature>
<gene>
    <name evidence="4" type="ORF">G1C95_1965</name>
</gene>
<dbReference type="PANTHER" id="PTHR43566">
    <property type="entry name" value="CONSERVED PROTEIN"/>
    <property type="match status" value="1"/>
</dbReference>
<dbReference type="Pfam" id="PF13173">
    <property type="entry name" value="AAA_14"/>
    <property type="match status" value="1"/>
</dbReference>
<name>A0A7Y0EQZ0_9BIFI</name>
<dbReference type="Pfam" id="PF13635">
    <property type="entry name" value="DUF4143"/>
    <property type="match status" value="1"/>
</dbReference>
<feature type="domain" description="DUF4143" evidence="3">
    <location>
        <begin position="166"/>
        <end position="327"/>
    </location>
</feature>
<sequence>MAHAHSVDRLDEEATLEAAQTDPSLVLEGEEPHLVDEWQEVPGVWDAARRHVDDNANRKGQLILTGSSKPKDEDKIRHSGTGRIAQLRMWPMSLAESGDSTGAVSLAKLFDGDFEPTRRKTEVEDIARWCCRGGWPSNLGVEDEFALETPSEYVRSVLDVSIPKSGKSPETARALMRALAMNVAQAPTYGTLARDMAYGDEGRVPADETVKSYMEELKKLYLLNDLEGWAPPLRAKTRVRTKPKRYFVDPSLAAAMIGASPATLMRDTQTLGDLFETLCMRDLHVYMSSMPGATSRVMYYRDDKGLEVDVILELADGRWGALEIKLSDLKATDVAADKLKTFVKKVCGNPLAQVREPEFLGFLVGRGDIAYRRNDGILVIPIATLGA</sequence>
<evidence type="ECO:0000259" key="2">
    <source>
        <dbReference type="Pfam" id="PF13173"/>
    </source>
</evidence>
<dbReference type="InterPro" id="IPR025420">
    <property type="entry name" value="DUF4143"/>
</dbReference>
<dbReference type="PANTHER" id="PTHR43566:SF2">
    <property type="entry name" value="DUF4143 DOMAIN-CONTAINING PROTEIN"/>
    <property type="match status" value="1"/>
</dbReference>
<keyword evidence="5" id="KW-1185">Reference proteome</keyword>
<feature type="domain" description="AAA" evidence="2">
    <location>
        <begin position="12"/>
        <end position="96"/>
    </location>
</feature>
<reference evidence="4 5" key="1">
    <citation type="submission" date="2020-02" db="EMBL/GenBank/DDBJ databases">
        <title>Characterization of phylogenetic diversity of novel bifidobacterial species isolated in Czech ZOOs.</title>
        <authorList>
            <person name="Lugli G.A."/>
            <person name="Vera N.B."/>
            <person name="Ventura M."/>
        </authorList>
    </citation>
    <scope>NUCLEOTIDE SEQUENCE [LARGE SCALE GENOMIC DNA]</scope>
    <source>
        <strain evidence="4 5">DSM 109957</strain>
    </source>
</reference>
<comment type="caution">
    <text evidence="4">The sequence shown here is derived from an EMBL/GenBank/DDBJ whole genome shotgun (WGS) entry which is preliminary data.</text>
</comment>
<dbReference type="EMBL" id="JAAIII010000006">
    <property type="protein sequence ID" value="NMM94777.1"/>
    <property type="molecule type" value="Genomic_DNA"/>
</dbReference>
<evidence type="ECO:0000256" key="1">
    <source>
        <dbReference type="SAM" id="MobiDB-lite"/>
    </source>
</evidence>
<feature type="region of interest" description="Disordered" evidence="1">
    <location>
        <begin position="1"/>
        <end position="29"/>
    </location>
</feature>
<proteinExistence type="predicted"/>
<organism evidence="4 5">
    <name type="scientific">Bifidobacterium oedipodis</name>
    <dbReference type="NCBI Taxonomy" id="2675322"/>
    <lineage>
        <taxon>Bacteria</taxon>
        <taxon>Bacillati</taxon>
        <taxon>Actinomycetota</taxon>
        <taxon>Actinomycetes</taxon>
        <taxon>Bifidobacteriales</taxon>
        <taxon>Bifidobacteriaceae</taxon>
        <taxon>Bifidobacterium</taxon>
    </lineage>
</organism>
<dbReference type="AlphaFoldDB" id="A0A7Y0EQZ0"/>
<evidence type="ECO:0000259" key="3">
    <source>
        <dbReference type="Pfam" id="PF13635"/>
    </source>
</evidence>
<evidence type="ECO:0000313" key="4">
    <source>
        <dbReference type="EMBL" id="NMM94777.1"/>
    </source>
</evidence>
<dbReference type="Proteomes" id="UP000532194">
    <property type="component" value="Unassembled WGS sequence"/>
</dbReference>
<accession>A0A7Y0EQZ0</accession>
<evidence type="ECO:0000313" key="5">
    <source>
        <dbReference type="Proteomes" id="UP000532194"/>
    </source>
</evidence>
<protein>
    <submittedName>
        <fullName evidence="4">ATPase AAA</fullName>
    </submittedName>
</protein>